<keyword evidence="2" id="KW-1185">Reference proteome</keyword>
<dbReference type="Proteomes" id="UP001057279">
    <property type="component" value="Chromosome X"/>
</dbReference>
<reference evidence="1" key="1">
    <citation type="submission" date="2022-03" db="EMBL/GenBank/DDBJ databases">
        <title>Genomic analyses of argali, domestic sheep and their hybrids provide insights into chromosomal evolution, heterosis and genetic basis of agronomic traits.</title>
        <authorList>
            <person name="Li M."/>
        </authorList>
    </citation>
    <scope>NUCLEOTIDE SEQUENCE</scope>
    <source>
        <strain evidence="1">F1 hybrid</strain>
    </source>
</reference>
<proteinExistence type="predicted"/>
<comment type="caution">
    <text evidence="1">The sequence shown here is derived from an EMBL/GenBank/DDBJ whole genome shotgun (WGS) entry which is preliminary data.</text>
</comment>
<sequence>MAAPRCSTIRAVILASFPYSGLFHRRRRRGASLMRRNFLKARFQEKLAFGTGFYGSVQSLQKQKFQTASQGKGRCAQIFKGGEKEQVCGRLRNRTLSGFASINQQDGKHHATQVNDNHSKIAVASTGVHPAFKYLMETSGKEPSWNFWKYLVAPDGKVIGAWDPSMTVEEIRLQVTALVMKLILKKQEDL</sequence>
<protein>
    <submittedName>
        <fullName evidence="1">Uncharacterized protein</fullName>
    </submittedName>
</protein>
<gene>
    <name evidence="1" type="ORF">MJG53_019739</name>
</gene>
<evidence type="ECO:0000313" key="2">
    <source>
        <dbReference type="Proteomes" id="UP001057279"/>
    </source>
</evidence>
<accession>A0ACB9U0N0</accession>
<evidence type="ECO:0000313" key="1">
    <source>
        <dbReference type="EMBL" id="KAI4554440.1"/>
    </source>
</evidence>
<dbReference type="EMBL" id="CM043025">
    <property type="protein sequence ID" value="KAI4554440.1"/>
    <property type="molecule type" value="Genomic_DNA"/>
</dbReference>
<name>A0ACB9U0N0_9CETA</name>
<organism evidence="1 2">
    <name type="scientific">Ovis ammon polii x Ovis aries</name>
    <dbReference type="NCBI Taxonomy" id="2918886"/>
    <lineage>
        <taxon>Eukaryota</taxon>
        <taxon>Metazoa</taxon>
        <taxon>Chordata</taxon>
        <taxon>Craniata</taxon>
        <taxon>Vertebrata</taxon>
        <taxon>Euteleostomi</taxon>
        <taxon>Mammalia</taxon>
        <taxon>Eutheria</taxon>
        <taxon>Laurasiatheria</taxon>
        <taxon>Artiodactyla</taxon>
        <taxon>Ruminantia</taxon>
        <taxon>Pecora</taxon>
        <taxon>Bovidae</taxon>
        <taxon>Caprinae</taxon>
        <taxon>Ovis</taxon>
    </lineage>
</organism>